<organism evidence="1 2">
    <name type="scientific">Dongia rigui</name>
    <dbReference type="NCBI Taxonomy" id="940149"/>
    <lineage>
        <taxon>Bacteria</taxon>
        <taxon>Pseudomonadati</taxon>
        <taxon>Pseudomonadota</taxon>
        <taxon>Alphaproteobacteria</taxon>
        <taxon>Rhodospirillales</taxon>
        <taxon>Dongiaceae</taxon>
        <taxon>Dongia</taxon>
    </lineage>
</organism>
<dbReference type="RefSeq" id="WP_320500949.1">
    <property type="nucleotide sequence ID" value="NZ_JAXCLX010000001.1"/>
</dbReference>
<protein>
    <recommendedName>
        <fullName evidence="3">Holin</fullName>
    </recommendedName>
</protein>
<comment type="caution">
    <text evidence="1">The sequence shown here is derived from an EMBL/GenBank/DDBJ whole genome shotgun (WGS) entry which is preliminary data.</text>
</comment>
<name>A0ABU5DYW2_9PROT</name>
<proteinExistence type="predicted"/>
<dbReference type="Proteomes" id="UP001271769">
    <property type="component" value="Unassembled WGS sequence"/>
</dbReference>
<accession>A0ABU5DYW2</accession>
<dbReference type="EMBL" id="JAXCLX010000001">
    <property type="protein sequence ID" value="MDY0872522.1"/>
    <property type="molecule type" value="Genomic_DNA"/>
</dbReference>
<keyword evidence="2" id="KW-1185">Reference proteome</keyword>
<reference evidence="1 2" key="1">
    <citation type="journal article" date="2013" name="Antonie Van Leeuwenhoek">
        <title>Dongia rigui sp. nov., isolated from freshwater of a large wetland in Korea.</title>
        <authorList>
            <person name="Baik K.S."/>
            <person name="Hwang Y.M."/>
            <person name="Choi J.S."/>
            <person name="Kwon J."/>
            <person name="Seong C.N."/>
        </authorList>
    </citation>
    <scope>NUCLEOTIDE SEQUENCE [LARGE SCALE GENOMIC DNA]</scope>
    <source>
        <strain evidence="1 2">04SU4-P</strain>
    </source>
</reference>
<evidence type="ECO:0000313" key="2">
    <source>
        <dbReference type="Proteomes" id="UP001271769"/>
    </source>
</evidence>
<sequence>MIESRVAALGTINKAWAAAIGAPIAEWLVGLLADALWTNWQIKMPDSAEMAAVSLLVGLAVYQVPNLPAEPVRDDTQQKGA</sequence>
<gene>
    <name evidence="1" type="ORF">SMD31_11330</name>
</gene>
<evidence type="ECO:0008006" key="3">
    <source>
        <dbReference type="Google" id="ProtNLM"/>
    </source>
</evidence>
<evidence type="ECO:0000313" key="1">
    <source>
        <dbReference type="EMBL" id="MDY0872522.1"/>
    </source>
</evidence>